<evidence type="ECO:0000313" key="2">
    <source>
        <dbReference type="EMBL" id="GJN65488.1"/>
    </source>
</evidence>
<dbReference type="Proteomes" id="UP001055185">
    <property type="component" value="Unassembled WGS sequence"/>
</dbReference>
<dbReference type="RefSeq" id="WP_238317704.1">
    <property type="nucleotide sequence ID" value="NZ_BQKV01000098.1"/>
</dbReference>
<gene>
    <name evidence="2" type="ORF">JCM17207_21130</name>
</gene>
<keyword evidence="3" id="KW-1185">Reference proteome</keyword>
<reference evidence="2" key="1">
    <citation type="journal article" date="2022" name="Int. J. Syst. Evol. Microbiol.">
        <title>Genome-based, phenotypic and chemotaxonomic classification of Faecalibacterium strains: proposal of three novel species Faecalibacterium duncaniae sp. nov., Faecalibacterium hattorii sp. nov. and Faecalibacterium gallinarum sp. nov. .</title>
        <authorList>
            <person name="Sakamoto M."/>
            <person name="Sakurai N."/>
            <person name="Tanno H."/>
            <person name="Iino T."/>
            <person name="Ohkuma M."/>
            <person name="Endo A."/>
        </authorList>
    </citation>
    <scope>NUCLEOTIDE SEQUENCE</scope>
    <source>
        <strain evidence="2">JCM 17207</strain>
    </source>
</reference>
<organism evidence="2 3">
    <name type="scientific">Faecalibacterium gallinarum</name>
    <dbReference type="NCBI Taxonomy" id="2903556"/>
    <lineage>
        <taxon>Bacteria</taxon>
        <taxon>Bacillati</taxon>
        <taxon>Bacillota</taxon>
        <taxon>Clostridia</taxon>
        <taxon>Eubacteriales</taxon>
        <taxon>Oscillospiraceae</taxon>
        <taxon>Faecalibacterium</taxon>
    </lineage>
</organism>
<protein>
    <recommendedName>
        <fullName evidence="1">HTH cro/C1-type domain-containing protein</fullName>
    </recommendedName>
</protein>
<accession>A0AA37N626</accession>
<name>A0AA37N626_9FIRM</name>
<evidence type="ECO:0000259" key="1">
    <source>
        <dbReference type="Pfam" id="PF13443"/>
    </source>
</evidence>
<dbReference type="GO" id="GO:0003677">
    <property type="term" value="F:DNA binding"/>
    <property type="evidence" value="ECO:0007669"/>
    <property type="project" value="InterPro"/>
</dbReference>
<dbReference type="SUPFAM" id="SSF47413">
    <property type="entry name" value="lambda repressor-like DNA-binding domains"/>
    <property type="match status" value="1"/>
</dbReference>
<dbReference type="EMBL" id="BQKV01000098">
    <property type="protein sequence ID" value="GJN65488.1"/>
    <property type="molecule type" value="Genomic_DNA"/>
</dbReference>
<dbReference type="InterPro" id="IPR010982">
    <property type="entry name" value="Lambda_DNA-bd_dom_sf"/>
</dbReference>
<proteinExistence type="predicted"/>
<comment type="caution">
    <text evidence="2">The sequence shown here is derived from an EMBL/GenBank/DDBJ whole genome shotgun (WGS) entry which is preliminary data.</text>
</comment>
<sequence length="77" mass="8689">MISYEPLWETMRRKGITTYTLIKTYHFSRGTLDSLKQGRNISTVTLNDLCNILSCPVEDVLVHIPDPDPAGPDESHS</sequence>
<evidence type="ECO:0000313" key="3">
    <source>
        <dbReference type="Proteomes" id="UP001055185"/>
    </source>
</evidence>
<feature type="domain" description="HTH cro/C1-type" evidence="1">
    <location>
        <begin position="7"/>
        <end position="66"/>
    </location>
</feature>
<dbReference type="Pfam" id="PF13443">
    <property type="entry name" value="HTH_26"/>
    <property type="match status" value="1"/>
</dbReference>
<dbReference type="InterPro" id="IPR001387">
    <property type="entry name" value="Cro/C1-type_HTH"/>
</dbReference>
<dbReference type="AlphaFoldDB" id="A0AA37N626"/>